<dbReference type="SMART" id="SM00384">
    <property type="entry name" value="AT_hook"/>
    <property type="match status" value="3"/>
</dbReference>
<feature type="region of interest" description="Disordered" evidence="1">
    <location>
        <begin position="316"/>
        <end position="370"/>
    </location>
</feature>
<reference evidence="2" key="2">
    <citation type="submission" date="2023-05" db="EMBL/GenBank/DDBJ databases">
        <authorList>
            <consortium name="Lawrence Berkeley National Laboratory"/>
            <person name="Steindorff A."/>
            <person name="Hensen N."/>
            <person name="Bonometti L."/>
            <person name="Westerberg I."/>
            <person name="Brannstrom I.O."/>
            <person name="Guillou S."/>
            <person name="Cros-Aarteil S."/>
            <person name="Calhoun S."/>
            <person name="Haridas S."/>
            <person name="Kuo A."/>
            <person name="Mondo S."/>
            <person name="Pangilinan J."/>
            <person name="Riley R."/>
            <person name="Labutti K."/>
            <person name="Andreopoulos B."/>
            <person name="Lipzen A."/>
            <person name="Chen C."/>
            <person name="Yanf M."/>
            <person name="Daum C."/>
            <person name="Ng V."/>
            <person name="Clum A."/>
            <person name="Ohm R."/>
            <person name="Martin F."/>
            <person name="Silar P."/>
            <person name="Natvig D."/>
            <person name="Lalanne C."/>
            <person name="Gautier V."/>
            <person name="Ament-Velasquez S.L."/>
            <person name="Kruys A."/>
            <person name="Hutchinson M.I."/>
            <person name="Powell A.J."/>
            <person name="Barry K."/>
            <person name="Miller A.N."/>
            <person name="Grigoriev I.V."/>
            <person name="Debuchy R."/>
            <person name="Gladieux P."/>
            <person name="Thoren M.H."/>
            <person name="Johannesson H."/>
        </authorList>
    </citation>
    <scope>NUCLEOTIDE SEQUENCE</scope>
    <source>
        <strain evidence="2">PSN309</strain>
    </source>
</reference>
<dbReference type="Proteomes" id="UP001302126">
    <property type="component" value="Unassembled WGS sequence"/>
</dbReference>
<comment type="caution">
    <text evidence="2">The sequence shown here is derived from an EMBL/GenBank/DDBJ whole genome shotgun (WGS) entry which is preliminary data.</text>
</comment>
<keyword evidence="3" id="KW-1185">Reference proteome</keyword>
<evidence type="ECO:0000313" key="3">
    <source>
        <dbReference type="Proteomes" id="UP001302126"/>
    </source>
</evidence>
<feature type="compositionally biased region" description="Polar residues" evidence="1">
    <location>
        <begin position="134"/>
        <end position="144"/>
    </location>
</feature>
<sequence>MSPALSEHDDDDDQNIAESVEDKSELQPAKRKAGRPKKNATPGRHGRGRPPKAASSFNLDSSIVSEDVEASTPAPKCGRGRPRKSETSKAVDLPPPMSGADIPKDRNHEPTGKKLYSPKKDHGVENDTDEDQLDQNTESPTVSRVQEKLLAKAGRHVARKTASSSSTPQKPSQVSPDQTYLESCVGKYMIHAEFVDKEWSGQRELDLTLATDGDNLLAGAFAIGHLYGTMRLALHPNTLRDFVMAQHKLRLDGLVRSDVGGDDEDGDNDSYMMSGAIQGEEGPAATLTENSAADDEIYHSADDEIYHSADDEIASSADEDIADEDVSPSKKRKATDEGDDDMEDSQSPSQTSKRQEGKGRQDIGSQELEEMPTLHFIYRCEDQRNGADQRDGKVYGDYRAGYIKVHKSGVAGGVETGETEYELRGYFKELHTVGEGIEFVGHRIPGKPNKALAWCDLSDSE</sequence>
<reference evidence="2" key="1">
    <citation type="journal article" date="2023" name="Mol. Phylogenet. Evol.">
        <title>Genome-scale phylogeny and comparative genomics of the fungal order Sordariales.</title>
        <authorList>
            <person name="Hensen N."/>
            <person name="Bonometti L."/>
            <person name="Westerberg I."/>
            <person name="Brannstrom I.O."/>
            <person name="Guillou S."/>
            <person name="Cros-Aarteil S."/>
            <person name="Calhoun S."/>
            <person name="Haridas S."/>
            <person name="Kuo A."/>
            <person name="Mondo S."/>
            <person name="Pangilinan J."/>
            <person name="Riley R."/>
            <person name="LaButti K."/>
            <person name="Andreopoulos B."/>
            <person name="Lipzen A."/>
            <person name="Chen C."/>
            <person name="Yan M."/>
            <person name="Daum C."/>
            <person name="Ng V."/>
            <person name="Clum A."/>
            <person name="Steindorff A."/>
            <person name="Ohm R.A."/>
            <person name="Martin F."/>
            <person name="Silar P."/>
            <person name="Natvig D.O."/>
            <person name="Lalanne C."/>
            <person name="Gautier V."/>
            <person name="Ament-Velasquez S.L."/>
            <person name="Kruys A."/>
            <person name="Hutchinson M.I."/>
            <person name="Powell A.J."/>
            <person name="Barry K."/>
            <person name="Miller A.N."/>
            <person name="Grigoriev I.V."/>
            <person name="Debuchy R."/>
            <person name="Gladieux P."/>
            <person name="Hiltunen Thoren M."/>
            <person name="Johannesson H."/>
        </authorList>
    </citation>
    <scope>NUCLEOTIDE SEQUENCE</scope>
    <source>
        <strain evidence="2">PSN309</strain>
    </source>
</reference>
<name>A0AAN6WSZ2_9PEZI</name>
<feature type="compositionally biased region" description="Acidic residues" evidence="1">
    <location>
        <begin position="316"/>
        <end position="326"/>
    </location>
</feature>
<evidence type="ECO:0000313" key="2">
    <source>
        <dbReference type="EMBL" id="KAK4187590.1"/>
    </source>
</evidence>
<dbReference type="GO" id="GO:0003677">
    <property type="term" value="F:DNA binding"/>
    <property type="evidence" value="ECO:0007669"/>
    <property type="project" value="InterPro"/>
</dbReference>
<proteinExistence type="predicted"/>
<dbReference type="PRINTS" id="PR00929">
    <property type="entry name" value="ATHOOK"/>
</dbReference>
<feature type="region of interest" description="Disordered" evidence="1">
    <location>
        <begin position="1"/>
        <end position="178"/>
    </location>
</feature>
<protein>
    <submittedName>
        <fullName evidence="2">Uncharacterized protein</fullName>
    </submittedName>
</protein>
<feature type="compositionally biased region" description="Polar residues" evidence="1">
    <location>
        <begin position="161"/>
        <end position="178"/>
    </location>
</feature>
<dbReference type="InterPro" id="IPR017956">
    <property type="entry name" value="AT_hook_DNA-bd_motif"/>
</dbReference>
<gene>
    <name evidence="2" type="ORF">QBC35DRAFT_498345</name>
</gene>
<evidence type="ECO:0000256" key="1">
    <source>
        <dbReference type="SAM" id="MobiDB-lite"/>
    </source>
</evidence>
<feature type="compositionally biased region" description="Basic and acidic residues" evidence="1">
    <location>
        <begin position="102"/>
        <end position="125"/>
    </location>
</feature>
<dbReference type="AlphaFoldDB" id="A0AAN6WSZ2"/>
<organism evidence="2 3">
    <name type="scientific">Podospora australis</name>
    <dbReference type="NCBI Taxonomy" id="1536484"/>
    <lineage>
        <taxon>Eukaryota</taxon>
        <taxon>Fungi</taxon>
        <taxon>Dikarya</taxon>
        <taxon>Ascomycota</taxon>
        <taxon>Pezizomycotina</taxon>
        <taxon>Sordariomycetes</taxon>
        <taxon>Sordariomycetidae</taxon>
        <taxon>Sordariales</taxon>
        <taxon>Podosporaceae</taxon>
        <taxon>Podospora</taxon>
    </lineage>
</organism>
<dbReference type="Pfam" id="PF02178">
    <property type="entry name" value="AT_hook"/>
    <property type="match status" value="3"/>
</dbReference>
<feature type="region of interest" description="Disordered" evidence="1">
    <location>
        <begin position="256"/>
        <end position="275"/>
    </location>
</feature>
<accession>A0AAN6WSZ2</accession>
<feature type="compositionally biased region" description="Polar residues" evidence="1">
    <location>
        <begin position="55"/>
        <end position="64"/>
    </location>
</feature>
<feature type="compositionally biased region" description="Basic residues" evidence="1">
    <location>
        <begin position="29"/>
        <end position="50"/>
    </location>
</feature>
<dbReference type="EMBL" id="MU864400">
    <property type="protein sequence ID" value="KAK4187590.1"/>
    <property type="molecule type" value="Genomic_DNA"/>
</dbReference>